<comment type="similarity">
    <text evidence="1">Belongs to the aldehyde dehydrogenase family.</text>
</comment>
<feature type="domain" description="Aldehyde dehydrogenase" evidence="4">
    <location>
        <begin position="19"/>
        <end position="227"/>
    </location>
</feature>
<feature type="chain" id="PRO_5035684501" description="Aldehyde dehydrogenase domain-containing protein" evidence="3">
    <location>
        <begin position="35"/>
        <end position="232"/>
    </location>
</feature>
<evidence type="ECO:0000313" key="5">
    <source>
        <dbReference type="EMBL" id="CAF1023157.1"/>
    </source>
</evidence>
<dbReference type="Proteomes" id="UP000682733">
    <property type="component" value="Unassembled WGS sequence"/>
</dbReference>
<evidence type="ECO:0000259" key="4">
    <source>
        <dbReference type="Pfam" id="PF00171"/>
    </source>
</evidence>
<organism evidence="5 9">
    <name type="scientific">Didymodactylos carnosus</name>
    <dbReference type="NCBI Taxonomy" id="1234261"/>
    <lineage>
        <taxon>Eukaryota</taxon>
        <taxon>Metazoa</taxon>
        <taxon>Spiralia</taxon>
        <taxon>Gnathifera</taxon>
        <taxon>Rotifera</taxon>
        <taxon>Eurotatoria</taxon>
        <taxon>Bdelloidea</taxon>
        <taxon>Philodinida</taxon>
        <taxon>Philodinidae</taxon>
        <taxon>Didymodactylos</taxon>
    </lineage>
</organism>
<dbReference type="Gene3D" id="3.40.605.10">
    <property type="entry name" value="Aldehyde Dehydrogenase, Chain A, domain 1"/>
    <property type="match status" value="1"/>
</dbReference>
<dbReference type="InterPro" id="IPR015590">
    <property type="entry name" value="Aldehyde_DH_dom"/>
</dbReference>
<dbReference type="Proteomes" id="UP000663829">
    <property type="component" value="Unassembled WGS sequence"/>
</dbReference>
<dbReference type="Gene3D" id="3.40.309.10">
    <property type="entry name" value="Aldehyde Dehydrogenase, Chain A, domain 2"/>
    <property type="match status" value="1"/>
</dbReference>
<dbReference type="AlphaFoldDB" id="A0A814IIE3"/>
<dbReference type="OrthoDB" id="310895at2759"/>
<proteinExistence type="inferred from homology"/>
<sequence>MSFYSFTPLSVQSVISCLVELAVLLAHHAAFANAGQMCSCGSRTFVHEKIYDQFLEKSVLLAQKRIVGNPFDSSTQQGPQISRTQLEKVLSYVESGKSQGATLSTGGECTNTSGYFMQPTIFSNVKDDMTIAKEEIFGPVMCVLKYNDYDEVIKRANNTDFGLAAGVITKDLTRSLKFIDKLKAGSVWINDYHAMRSNAPFGGYKQSGHGREMGSYGLREYYQVKAVAIKLA</sequence>
<evidence type="ECO:0000256" key="2">
    <source>
        <dbReference type="ARBA" id="ARBA00023002"/>
    </source>
</evidence>
<dbReference type="SUPFAM" id="SSF53720">
    <property type="entry name" value="ALDH-like"/>
    <property type="match status" value="1"/>
</dbReference>
<dbReference type="PROSITE" id="PS00070">
    <property type="entry name" value="ALDEHYDE_DEHYDR_CYS"/>
    <property type="match status" value="1"/>
</dbReference>
<dbReference type="GO" id="GO:0016620">
    <property type="term" value="F:oxidoreductase activity, acting on the aldehyde or oxo group of donors, NAD or NADP as acceptor"/>
    <property type="evidence" value="ECO:0007669"/>
    <property type="project" value="InterPro"/>
</dbReference>
<gene>
    <name evidence="5" type="ORF">GPM918_LOCUS14889</name>
    <name evidence="6" type="ORF">OVA965_LOCUS25772</name>
    <name evidence="7" type="ORF">SRO942_LOCUS14889</name>
    <name evidence="8" type="ORF">TMI583_LOCUS26510</name>
</gene>
<dbReference type="Proteomes" id="UP000681722">
    <property type="component" value="Unassembled WGS sequence"/>
</dbReference>
<evidence type="ECO:0000313" key="6">
    <source>
        <dbReference type="EMBL" id="CAF1239876.1"/>
    </source>
</evidence>
<name>A0A814IIE3_9BILA</name>
<dbReference type="InterPro" id="IPR016160">
    <property type="entry name" value="Ald_DH_CS_CYS"/>
</dbReference>
<keyword evidence="3" id="KW-0732">Signal</keyword>
<dbReference type="PANTHER" id="PTHR11699">
    <property type="entry name" value="ALDEHYDE DEHYDROGENASE-RELATED"/>
    <property type="match status" value="1"/>
</dbReference>
<feature type="signal peptide" evidence="3">
    <location>
        <begin position="1"/>
        <end position="34"/>
    </location>
</feature>
<dbReference type="FunFam" id="3.40.605.10:FF:000026">
    <property type="entry name" value="Aldehyde dehydrogenase, putative"/>
    <property type="match status" value="1"/>
</dbReference>
<dbReference type="EMBL" id="CAJOBA010037722">
    <property type="protein sequence ID" value="CAF4047472.1"/>
    <property type="molecule type" value="Genomic_DNA"/>
</dbReference>
<evidence type="ECO:0000256" key="3">
    <source>
        <dbReference type="SAM" id="SignalP"/>
    </source>
</evidence>
<dbReference type="Pfam" id="PF00171">
    <property type="entry name" value="Aldedh"/>
    <property type="match status" value="1"/>
</dbReference>
<reference evidence="5" key="1">
    <citation type="submission" date="2021-02" db="EMBL/GenBank/DDBJ databases">
        <authorList>
            <person name="Nowell W R."/>
        </authorList>
    </citation>
    <scope>NUCLEOTIDE SEQUENCE</scope>
</reference>
<keyword evidence="9" id="KW-1185">Reference proteome</keyword>
<dbReference type="InterPro" id="IPR016163">
    <property type="entry name" value="Ald_DH_C"/>
</dbReference>
<evidence type="ECO:0000256" key="1">
    <source>
        <dbReference type="ARBA" id="ARBA00009986"/>
    </source>
</evidence>
<dbReference type="EMBL" id="CAJNOQ010003654">
    <property type="protein sequence ID" value="CAF1023157.1"/>
    <property type="molecule type" value="Genomic_DNA"/>
</dbReference>
<dbReference type="FunFam" id="3.40.309.10:FF:000001">
    <property type="entry name" value="Mitochondrial aldehyde dehydrogenase 2"/>
    <property type="match status" value="1"/>
</dbReference>
<evidence type="ECO:0000313" key="7">
    <source>
        <dbReference type="EMBL" id="CAF3794486.1"/>
    </source>
</evidence>
<comment type="caution">
    <text evidence="5">The sequence shown here is derived from an EMBL/GenBank/DDBJ whole genome shotgun (WGS) entry which is preliminary data.</text>
</comment>
<accession>A0A814IIE3</accession>
<evidence type="ECO:0000313" key="9">
    <source>
        <dbReference type="Proteomes" id="UP000663829"/>
    </source>
</evidence>
<dbReference type="InterPro" id="IPR016161">
    <property type="entry name" value="Ald_DH/histidinol_DH"/>
</dbReference>
<dbReference type="Proteomes" id="UP000677228">
    <property type="component" value="Unassembled WGS sequence"/>
</dbReference>
<dbReference type="EMBL" id="CAJNOK010016168">
    <property type="protein sequence ID" value="CAF1239876.1"/>
    <property type="molecule type" value="Genomic_DNA"/>
</dbReference>
<keyword evidence="2" id="KW-0560">Oxidoreductase</keyword>
<evidence type="ECO:0000313" key="8">
    <source>
        <dbReference type="EMBL" id="CAF4047472.1"/>
    </source>
</evidence>
<dbReference type="InterPro" id="IPR016162">
    <property type="entry name" value="Ald_DH_N"/>
</dbReference>
<protein>
    <recommendedName>
        <fullName evidence="4">Aldehyde dehydrogenase domain-containing protein</fullName>
    </recommendedName>
</protein>
<dbReference type="EMBL" id="CAJOBC010003654">
    <property type="protein sequence ID" value="CAF3794486.1"/>
    <property type="molecule type" value="Genomic_DNA"/>
</dbReference>